<name>A0ACB9SAI8_9MYRT</name>
<evidence type="ECO:0000313" key="1">
    <source>
        <dbReference type="EMBL" id="KAI4385192.1"/>
    </source>
</evidence>
<reference evidence="2" key="1">
    <citation type="journal article" date="2023" name="Front. Plant Sci.">
        <title>Chromosomal-level genome assembly of Melastoma candidum provides insights into trichome evolution.</title>
        <authorList>
            <person name="Zhong Y."/>
            <person name="Wu W."/>
            <person name="Sun C."/>
            <person name="Zou P."/>
            <person name="Liu Y."/>
            <person name="Dai S."/>
            <person name="Zhou R."/>
        </authorList>
    </citation>
    <scope>NUCLEOTIDE SEQUENCE [LARGE SCALE GENOMIC DNA]</scope>
</reference>
<accession>A0ACB9SAI8</accession>
<gene>
    <name evidence="1" type="ORF">MLD38_003246</name>
</gene>
<protein>
    <submittedName>
        <fullName evidence="1">Uncharacterized protein</fullName>
    </submittedName>
</protein>
<sequence>MEEDGSISSIRKTKVKRGWLAVHIGTDDGGDGMSRFVIPIPYLNHPLFKGLLDRAHETYGYNAAGPLRLPCSVDDFLHLRWLIEKESACPDGPSQHLHGSLSFRSC</sequence>
<evidence type="ECO:0000313" key="2">
    <source>
        <dbReference type="Proteomes" id="UP001057402"/>
    </source>
</evidence>
<comment type="caution">
    <text evidence="1">The sequence shown here is derived from an EMBL/GenBank/DDBJ whole genome shotgun (WGS) entry which is preliminary data.</text>
</comment>
<dbReference type="Proteomes" id="UP001057402">
    <property type="component" value="Chromosome 2"/>
</dbReference>
<organism evidence="1 2">
    <name type="scientific">Melastoma candidum</name>
    <dbReference type="NCBI Taxonomy" id="119954"/>
    <lineage>
        <taxon>Eukaryota</taxon>
        <taxon>Viridiplantae</taxon>
        <taxon>Streptophyta</taxon>
        <taxon>Embryophyta</taxon>
        <taxon>Tracheophyta</taxon>
        <taxon>Spermatophyta</taxon>
        <taxon>Magnoliopsida</taxon>
        <taxon>eudicotyledons</taxon>
        <taxon>Gunneridae</taxon>
        <taxon>Pentapetalae</taxon>
        <taxon>rosids</taxon>
        <taxon>malvids</taxon>
        <taxon>Myrtales</taxon>
        <taxon>Melastomataceae</taxon>
        <taxon>Melastomatoideae</taxon>
        <taxon>Melastomateae</taxon>
        <taxon>Melastoma</taxon>
    </lineage>
</organism>
<proteinExistence type="predicted"/>
<keyword evidence="2" id="KW-1185">Reference proteome</keyword>
<dbReference type="EMBL" id="CM042881">
    <property type="protein sequence ID" value="KAI4385192.1"/>
    <property type="molecule type" value="Genomic_DNA"/>
</dbReference>